<name>K6ZVI0_9ALTE</name>
<evidence type="ECO:0000313" key="2">
    <source>
        <dbReference type="Proteomes" id="UP000011864"/>
    </source>
</evidence>
<evidence type="ECO:0008006" key="3">
    <source>
        <dbReference type="Google" id="ProtNLM"/>
    </source>
</evidence>
<dbReference type="Proteomes" id="UP000011864">
    <property type="component" value="Chromosome"/>
</dbReference>
<reference evidence="1 2" key="1">
    <citation type="journal article" date="2013" name="Genome Announc.">
        <title>Complete Genome Sequence of Glaciecola psychrophila Strain 170T.</title>
        <authorList>
            <person name="Yin J."/>
            <person name="Chen J."/>
            <person name="Liu G."/>
            <person name="Yu Y."/>
            <person name="Song L."/>
            <person name="Wang X."/>
            <person name="Qu X."/>
        </authorList>
    </citation>
    <scope>NUCLEOTIDE SEQUENCE [LARGE SCALE GENOMIC DNA]</scope>
    <source>
        <strain evidence="1 2">170</strain>
    </source>
</reference>
<dbReference type="EMBL" id="CP003837">
    <property type="protein sequence ID" value="AGH46842.1"/>
    <property type="molecule type" value="Genomic_DNA"/>
</dbReference>
<dbReference type="AlphaFoldDB" id="K6ZVI0"/>
<dbReference type="InterPro" id="IPR025516">
    <property type="entry name" value="DUF4404"/>
</dbReference>
<evidence type="ECO:0000313" key="1">
    <source>
        <dbReference type="EMBL" id="AGH46842.1"/>
    </source>
</evidence>
<dbReference type="Pfam" id="PF14357">
    <property type="entry name" value="DUF4404"/>
    <property type="match status" value="1"/>
</dbReference>
<accession>K6ZVI0</accession>
<dbReference type="PATRIC" id="fig|1129794.4.peg.4724"/>
<protein>
    <recommendedName>
        <fullName evidence="3">Chromosome segregation ATPase</fullName>
    </recommendedName>
</protein>
<organism evidence="1 2">
    <name type="scientific">Paraglaciecola psychrophila 170</name>
    <dbReference type="NCBI Taxonomy" id="1129794"/>
    <lineage>
        <taxon>Bacteria</taxon>
        <taxon>Pseudomonadati</taxon>
        <taxon>Pseudomonadota</taxon>
        <taxon>Gammaproteobacteria</taxon>
        <taxon>Alteromonadales</taxon>
        <taxon>Alteromonadaceae</taxon>
        <taxon>Paraglaciecola</taxon>
    </lineage>
</organism>
<dbReference type="OrthoDB" id="4335607at2"/>
<dbReference type="HOGENOM" id="CLU_182968_0_0_6"/>
<keyword evidence="2" id="KW-1185">Reference proteome</keyword>
<dbReference type="eggNOG" id="ENOG5033AKQ">
    <property type="taxonomic scope" value="Bacteria"/>
</dbReference>
<gene>
    <name evidence="1" type="ORF">C427_4743</name>
</gene>
<proteinExistence type="predicted"/>
<dbReference type="RefSeq" id="WP_007642419.1">
    <property type="nucleotide sequence ID" value="NC_020514.1"/>
</dbReference>
<sequence length="88" mass="9904">MERQQLREYLEQLNSTIGDLRAPDDDKNKLTGLIAEIELQLNEPKLVAGDPQTLVDQVENMITTFEQDHPRVAGILNNIMVTLSNMGV</sequence>
<dbReference type="KEGG" id="gps:C427_4743"/>